<dbReference type="Pfam" id="PF00561">
    <property type="entry name" value="Abhydrolase_1"/>
    <property type="match status" value="1"/>
</dbReference>
<dbReference type="RefSeq" id="XP_007770911.1">
    <property type="nucleotide sequence ID" value="XM_007772721.1"/>
</dbReference>
<dbReference type="GO" id="GO:0016787">
    <property type="term" value="F:hydrolase activity"/>
    <property type="evidence" value="ECO:0007669"/>
    <property type="project" value="UniProtKB-KW"/>
</dbReference>
<dbReference type="EMBL" id="JH711581">
    <property type="protein sequence ID" value="EIW79232.1"/>
    <property type="molecule type" value="Genomic_DNA"/>
</dbReference>
<dbReference type="SUPFAM" id="SSF53474">
    <property type="entry name" value="alpha/beta-Hydrolases"/>
    <property type="match status" value="1"/>
</dbReference>
<gene>
    <name evidence="4" type="ORF">CONPUDRAFT_91502</name>
</gene>
<organism evidence="4 5">
    <name type="scientific">Coniophora puteana (strain RWD-64-598)</name>
    <name type="common">Brown rot fungus</name>
    <dbReference type="NCBI Taxonomy" id="741705"/>
    <lineage>
        <taxon>Eukaryota</taxon>
        <taxon>Fungi</taxon>
        <taxon>Dikarya</taxon>
        <taxon>Basidiomycota</taxon>
        <taxon>Agaricomycotina</taxon>
        <taxon>Agaricomycetes</taxon>
        <taxon>Agaricomycetidae</taxon>
        <taxon>Boletales</taxon>
        <taxon>Coniophorineae</taxon>
        <taxon>Coniophoraceae</taxon>
        <taxon>Coniophora</taxon>
    </lineage>
</organism>
<dbReference type="InterPro" id="IPR029058">
    <property type="entry name" value="AB_hydrolase_fold"/>
</dbReference>
<dbReference type="GeneID" id="19211463"/>
<name>A0A5M3MJ43_CONPW</name>
<evidence type="ECO:0000313" key="5">
    <source>
        <dbReference type="Proteomes" id="UP000053558"/>
    </source>
</evidence>
<proteinExistence type="inferred from homology"/>
<keyword evidence="2 4" id="KW-0378">Hydrolase</keyword>
<protein>
    <submittedName>
        <fullName evidence="4">Alpha beta-hydrolase</fullName>
    </submittedName>
</protein>
<comment type="caution">
    <text evidence="4">The sequence shown here is derived from an EMBL/GenBank/DDBJ whole genome shotgun (WGS) entry which is preliminary data.</text>
</comment>
<dbReference type="InterPro" id="IPR051601">
    <property type="entry name" value="Serine_prot/Carboxylest_S33"/>
</dbReference>
<evidence type="ECO:0000256" key="2">
    <source>
        <dbReference type="ARBA" id="ARBA00022801"/>
    </source>
</evidence>
<evidence type="ECO:0000313" key="4">
    <source>
        <dbReference type="EMBL" id="EIW79232.1"/>
    </source>
</evidence>
<accession>A0A5M3MJ43</accession>
<keyword evidence="5" id="KW-1185">Reference proteome</keyword>
<dbReference type="InterPro" id="IPR000073">
    <property type="entry name" value="AB_hydrolase_1"/>
</dbReference>
<reference evidence="5" key="1">
    <citation type="journal article" date="2012" name="Science">
        <title>The Paleozoic origin of enzymatic lignin decomposition reconstructed from 31 fungal genomes.</title>
        <authorList>
            <person name="Floudas D."/>
            <person name="Binder M."/>
            <person name="Riley R."/>
            <person name="Barry K."/>
            <person name="Blanchette R.A."/>
            <person name="Henrissat B."/>
            <person name="Martinez A.T."/>
            <person name="Otillar R."/>
            <person name="Spatafora J.W."/>
            <person name="Yadav J.S."/>
            <person name="Aerts A."/>
            <person name="Benoit I."/>
            <person name="Boyd A."/>
            <person name="Carlson A."/>
            <person name="Copeland A."/>
            <person name="Coutinho P.M."/>
            <person name="de Vries R.P."/>
            <person name="Ferreira P."/>
            <person name="Findley K."/>
            <person name="Foster B."/>
            <person name="Gaskell J."/>
            <person name="Glotzer D."/>
            <person name="Gorecki P."/>
            <person name="Heitman J."/>
            <person name="Hesse C."/>
            <person name="Hori C."/>
            <person name="Igarashi K."/>
            <person name="Jurgens J.A."/>
            <person name="Kallen N."/>
            <person name="Kersten P."/>
            <person name="Kohler A."/>
            <person name="Kuees U."/>
            <person name="Kumar T.K.A."/>
            <person name="Kuo A."/>
            <person name="LaButti K."/>
            <person name="Larrondo L.F."/>
            <person name="Lindquist E."/>
            <person name="Ling A."/>
            <person name="Lombard V."/>
            <person name="Lucas S."/>
            <person name="Lundell T."/>
            <person name="Martin R."/>
            <person name="McLaughlin D.J."/>
            <person name="Morgenstern I."/>
            <person name="Morin E."/>
            <person name="Murat C."/>
            <person name="Nagy L.G."/>
            <person name="Nolan M."/>
            <person name="Ohm R.A."/>
            <person name="Patyshakuliyeva A."/>
            <person name="Rokas A."/>
            <person name="Ruiz-Duenas F.J."/>
            <person name="Sabat G."/>
            <person name="Salamov A."/>
            <person name="Samejima M."/>
            <person name="Schmutz J."/>
            <person name="Slot J.C."/>
            <person name="St John F."/>
            <person name="Stenlid J."/>
            <person name="Sun H."/>
            <person name="Sun S."/>
            <person name="Syed K."/>
            <person name="Tsang A."/>
            <person name="Wiebenga A."/>
            <person name="Young D."/>
            <person name="Pisabarro A."/>
            <person name="Eastwood D.C."/>
            <person name="Martin F."/>
            <person name="Cullen D."/>
            <person name="Grigoriev I.V."/>
            <person name="Hibbett D.S."/>
        </authorList>
    </citation>
    <scope>NUCLEOTIDE SEQUENCE [LARGE SCALE GENOMIC DNA]</scope>
    <source>
        <strain evidence="5">RWD-64-598 SS2</strain>
    </source>
</reference>
<evidence type="ECO:0000259" key="3">
    <source>
        <dbReference type="Pfam" id="PF00561"/>
    </source>
</evidence>
<dbReference type="Gene3D" id="3.40.50.1820">
    <property type="entry name" value="alpha/beta hydrolase"/>
    <property type="match status" value="1"/>
</dbReference>
<dbReference type="OrthoDB" id="1898734at2759"/>
<dbReference type="KEGG" id="cput:CONPUDRAFT_91502"/>
<feature type="domain" description="AB hydrolase-1" evidence="3">
    <location>
        <begin position="77"/>
        <end position="222"/>
    </location>
</feature>
<dbReference type="AlphaFoldDB" id="A0A5M3MJ43"/>
<sequence>MPNSTEQSSETYILKGSIKVVERFFTVPLDHSNPSGQTICVFARNLVSLEELKGKNEKDLPYWGPGFEVNVFRLMGVAEQFHKKGYQTLWLDQRGTGLSTPVSTELLADKSPEEQAAYLKFFRADSIVKDCEVIRKELIGSASDSEARKWSLLGQSFGGFCSLTYLSFYPEGVKEVFLTGGLAPVTVNDPDDAYIRLLDRVAQRNEVYYNKYPQDIPRVHQILSYLASKAVTLPDGGTLTPARFLQLGMAFGGHGGIDTVHQIVHRASVELETLKTISYSCLSTIQGQHAFDTNPIYAILHEPLYCQGRASNWSAERITSQDSRFNWKNAVDKKDIPAYFTGEMIYPSMFDDYVNLRPLKQAADILAKDSAWGPLYDVKRLKENAVKVNSATYYDDMYVDFNLAQETAASIGNIKQYITNQSFHDGIRNRTEDIFKNLFEISKREED</sequence>
<dbReference type="OMA" id="TNEYEHN"/>
<dbReference type="PANTHER" id="PTHR43248">
    <property type="entry name" value="2-SUCCINYL-6-HYDROXY-2,4-CYCLOHEXADIENE-1-CARBOXYLATE SYNTHASE"/>
    <property type="match status" value="1"/>
</dbReference>
<dbReference type="Proteomes" id="UP000053558">
    <property type="component" value="Unassembled WGS sequence"/>
</dbReference>
<comment type="similarity">
    <text evidence="1">Belongs to the peptidase S33 family.</text>
</comment>
<evidence type="ECO:0000256" key="1">
    <source>
        <dbReference type="ARBA" id="ARBA00010088"/>
    </source>
</evidence>
<dbReference type="PANTHER" id="PTHR43248:SF2">
    <property type="entry name" value="PROLYL AMINOPEPTIDASE"/>
    <property type="match status" value="1"/>
</dbReference>